<dbReference type="AlphaFoldDB" id="A0A7X0SQ72"/>
<evidence type="ECO:0008006" key="4">
    <source>
        <dbReference type="Google" id="ProtNLM"/>
    </source>
</evidence>
<reference evidence="2 3" key="1">
    <citation type="submission" date="2020-08" db="EMBL/GenBank/DDBJ databases">
        <title>Cohnella phylogeny.</title>
        <authorList>
            <person name="Dunlap C."/>
        </authorList>
    </citation>
    <scope>NUCLEOTIDE SEQUENCE [LARGE SCALE GENOMIC DNA]</scope>
    <source>
        <strain evidence="2 3">CBP 2801</strain>
    </source>
</reference>
<keyword evidence="1" id="KW-0812">Transmembrane</keyword>
<keyword evidence="1" id="KW-1133">Transmembrane helix</keyword>
<sequence length="127" mass="14076">MTAVWIILIVAALAVSTILTLIRSTAPVRRHRAELREKKSILTDGMPATAVIDAIEQTNATIGEQPVVRMELIVTDAEGLSWRTVVRTAIPIIRIPQFQEGKRIDVKYIKVNDEVKVEVVGAYVPAF</sequence>
<comment type="caution">
    <text evidence="2">The sequence shown here is derived from an EMBL/GenBank/DDBJ whole genome shotgun (WGS) entry which is preliminary data.</text>
</comment>
<evidence type="ECO:0000256" key="1">
    <source>
        <dbReference type="SAM" id="Phobius"/>
    </source>
</evidence>
<protein>
    <recommendedName>
        <fullName evidence="4">DUF3592 domain-containing protein</fullName>
    </recommendedName>
</protein>
<feature type="transmembrane region" description="Helical" evidence="1">
    <location>
        <begin position="6"/>
        <end position="26"/>
    </location>
</feature>
<evidence type="ECO:0000313" key="2">
    <source>
        <dbReference type="EMBL" id="MBB6734132.1"/>
    </source>
</evidence>
<proteinExistence type="predicted"/>
<dbReference type="RefSeq" id="WP_185131784.1">
    <property type="nucleotide sequence ID" value="NZ_JACJVO010000032.1"/>
</dbReference>
<dbReference type="EMBL" id="JACJVO010000032">
    <property type="protein sequence ID" value="MBB6734132.1"/>
    <property type="molecule type" value="Genomic_DNA"/>
</dbReference>
<gene>
    <name evidence="2" type="ORF">H7C18_24725</name>
</gene>
<keyword evidence="3" id="KW-1185">Reference proteome</keyword>
<keyword evidence="1" id="KW-0472">Membrane</keyword>
<name>A0A7X0SQ72_9BACL</name>
<evidence type="ECO:0000313" key="3">
    <source>
        <dbReference type="Proteomes" id="UP000564644"/>
    </source>
</evidence>
<dbReference type="Proteomes" id="UP000564644">
    <property type="component" value="Unassembled WGS sequence"/>
</dbReference>
<accession>A0A7X0SQ72</accession>
<organism evidence="2 3">
    <name type="scientific">Cohnella zeiphila</name>
    <dbReference type="NCBI Taxonomy" id="2761120"/>
    <lineage>
        <taxon>Bacteria</taxon>
        <taxon>Bacillati</taxon>
        <taxon>Bacillota</taxon>
        <taxon>Bacilli</taxon>
        <taxon>Bacillales</taxon>
        <taxon>Paenibacillaceae</taxon>
        <taxon>Cohnella</taxon>
    </lineage>
</organism>